<evidence type="ECO:0000256" key="1">
    <source>
        <dbReference type="SAM" id="MobiDB-lite"/>
    </source>
</evidence>
<accession>A0AAV4U7M9</accession>
<sequence>IHQGASSTSRLQAVQSQHTNGSSQTFRPHKYIMPFKHYKS</sequence>
<comment type="caution">
    <text evidence="2">The sequence shown here is derived from an EMBL/GenBank/DDBJ whole genome shotgun (WGS) entry which is preliminary data.</text>
</comment>
<feature type="compositionally biased region" description="Polar residues" evidence="1">
    <location>
        <begin position="1"/>
        <end position="26"/>
    </location>
</feature>
<reference evidence="2 3" key="1">
    <citation type="submission" date="2021-06" db="EMBL/GenBank/DDBJ databases">
        <title>Caerostris darwini draft genome.</title>
        <authorList>
            <person name="Kono N."/>
            <person name="Arakawa K."/>
        </authorList>
    </citation>
    <scope>NUCLEOTIDE SEQUENCE [LARGE SCALE GENOMIC DNA]</scope>
</reference>
<gene>
    <name evidence="2" type="ORF">CDAR_225321</name>
</gene>
<protein>
    <submittedName>
        <fullName evidence="2">Uncharacterized protein</fullName>
    </submittedName>
</protein>
<dbReference type="Proteomes" id="UP001054837">
    <property type="component" value="Unassembled WGS sequence"/>
</dbReference>
<dbReference type="AlphaFoldDB" id="A0AAV4U7M9"/>
<proteinExistence type="predicted"/>
<dbReference type="EMBL" id="BPLQ01010802">
    <property type="protein sequence ID" value="GIY53754.1"/>
    <property type="molecule type" value="Genomic_DNA"/>
</dbReference>
<keyword evidence="3" id="KW-1185">Reference proteome</keyword>
<name>A0AAV4U7M9_9ARAC</name>
<organism evidence="2 3">
    <name type="scientific">Caerostris darwini</name>
    <dbReference type="NCBI Taxonomy" id="1538125"/>
    <lineage>
        <taxon>Eukaryota</taxon>
        <taxon>Metazoa</taxon>
        <taxon>Ecdysozoa</taxon>
        <taxon>Arthropoda</taxon>
        <taxon>Chelicerata</taxon>
        <taxon>Arachnida</taxon>
        <taxon>Araneae</taxon>
        <taxon>Araneomorphae</taxon>
        <taxon>Entelegynae</taxon>
        <taxon>Araneoidea</taxon>
        <taxon>Araneidae</taxon>
        <taxon>Caerostris</taxon>
    </lineage>
</organism>
<feature type="non-terminal residue" evidence="2">
    <location>
        <position position="1"/>
    </location>
</feature>
<evidence type="ECO:0000313" key="2">
    <source>
        <dbReference type="EMBL" id="GIY53754.1"/>
    </source>
</evidence>
<feature type="region of interest" description="Disordered" evidence="1">
    <location>
        <begin position="1"/>
        <end position="40"/>
    </location>
</feature>
<evidence type="ECO:0000313" key="3">
    <source>
        <dbReference type="Proteomes" id="UP001054837"/>
    </source>
</evidence>